<sequence>MSLTSPEIIAAFQADNAALFTGYSMAALVTYEYILTMNQEVAMIWKRKWTFATWLFIMNRYIMIALAIWDISPETAQGWM</sequence>
<name>A0A4S4KDR1_9APHY</name>
<dbReference type="EMBL" id="SGPJ01000434">
    <property type="protein sequence ID" value="THG94529.1"/>
    <property type="molecule type" value="Genomic_DNA"/>
</dbReference>
<protein>
    <recommendedName>
        <fullName evidence="2">DUF6533 domain-containing protein</fullName>
    </recommendedName>
</protein>
<evidence type="ECO:0000259" key="2">
    <source>
        <dbReference type="Pfam" id="PF20151"/>
    </source>
</evidence>
<dbReference type="Pfam" id="PF20151">
    <property type="entry name" value="DUF6533"/>
    <property type="match status" value="1"/>
</dbReference>
<feature type="transmembrane region" description="Helical" evidence="1">
    <location>
        <begin position="49"/>
        <end position="69"/>
    </location>
</feature>
<evidence type="ECO:0000313" key="4">
    <source>
        <dbReference type="Proteomes" id="UP000309038"/>
    </source>
</evidence>
<dbReference type="InterPro" id="IPR045340">
    <property type="entry name" value="DUF6533"/>
</dbReference>
<keyword evidence="4" id="KW-1185">Reference proteome</keyword>
<keyword evidence="1" id="KW-0472">Membrane</keyword>
<gene>
    <name evidence="3" type="ORF">EW026_g6961</name>
</gene>
<proteinExistence type="predicted"/>
<feature type="transmembrane region" description="Helical" evidence="1">
    <location>
        <begin position="20"/>
        <end position="37"/>
    </location>
</feature>
<feature type="domain" description="DUF6533" evidence="2">
    <location>
        <begin position="24"/>
        <end position="65"/>
    </location>
</feature>
<accession>A0A4S4KDR1</accession>
<comment type="caution">
    <text evidence="3">The sequence shown here is derived from an EMBL/GenBank/DDBJ whole genome shotgun (WGS) entry which is preliminary data.</text>
</comment>
<evidence type="ECO:0000313" key="3">
    <source>
        <dbReference type="EMBL" id="THG94529.1"/>
    </source>
</evidence>
<dbReference type="AlphaFoldDB" id="A0A4S4KDR1"/>
<keyword evidence="1" id="KW-1133">Transmembrane helix</keyword>
<evidence type="ECO:0000256" key="1">
    <source>
        <dbReference type="SAM" id="Phobius"/>
    </source>
</evidence>
<reference evidence="3 4" key="1">
    <citation type="submission" date="2019-02" db="EMBL/GenBank/DDBJ databases">
        <title>Genome sequencing of the rare red list fungi Phlebia centrifuga.</title>
        <authorList>
            <person name="Buettner E."/>
            <person name="Kellner H."/>
        </authorList>
    </citation>
    <scope>NUCLEOTIDE SEQUENCE [LARGE SCALE GENOMIC DNA]</scope>
    <source>
        <strain evidence="3 4">DSM 108282</strain>
    </source>
</reference>
<dbReference type="Proteomes" id="UP000309038">
    <property type="component" value="Unassembled WGS sequence"/>
</dbReference>
<keyword evidence="1" id="KW-0812">Transmembrane</keyword>
<organism evidence="3 4">
    <name type="scientific">Hermanssonia centrifuga</name>
    <dbReference type="NCBI Taxonomy" id="98765"/>
    <lineage>
        <taxon>Eukaryota</taxon>
        <taxon>Fungi</taxon>
        <taxon>Dikarya</taxon>
        <taxon>Basidiomycota</taxon>
        <taxon>Agaricomycotina</taxon>
        <taxon>Agaricomycetes</taxon>
        <taxon>Polyporales</taxon>
        <taxon>Meruliaceae</taxon>
        <taxon>Hermanssonia</taxon>
    </lineage>
</organism>